<dbReference type="NCBIfam" id="TIGR01777">
    <property type="entry name" value="yfcH"/>
    <property type="match status" value="1"/>
</dbReference>
<keyword evidence="5" id="KW-1185">Reference proteome</keyword>
<feature type="domain" description="NAD-dependent epimerase/dehydratase" evidence="2">
    <location>
        <begin position="3"/>
        <end position="215"/>
    </location>
</feature>
<evidence type="ECO:0000313" key="5">
    <source>
        <dbReference type="Proteomes" id="UP001398420"/>
    </source>
</evidence>
<reference evidence="4 5" key="1">
    <citation type="submission" date="2024-04" db="EMBL/GenBank/DDBJ databases">
        <authorList>
            <person name="Wu Y.S."/>
            <person name="Zhang L."/>
        </authorList>
    </citation>
    <scope>NUCLEOTIDE SEQUENCE [LARGE SCALE GENOMIC DNA]</scope>
    <source>
        <strain evidence="4 5">KG-01</strain>
    </source>
</reference>
<dbReference type="InterPro" id="IPR036291">
    <property type="entry name" value="NAD(P)-bd_dom_sf"/>
</dbReference>
<sequence length="298" mass="33014">MKIVIAGGSGFVGQGLTDFYTQQGHEVIILTRKQSHRVGNVQYCQWLQPDAKPNELLENADAFINLAGVSLNEGRWTDERKEAIFKSRMQATTEIIRIIEDLENKPKVLVNASAVGIYPTSKAAVYTESSTQKSTDFLGRTVKKWEEIAKRAEAYGVRTVFTRFGVILGSGGGALKLMAMPYDFYIGGKLGSGMQWVSWVHIDDVVGAIDFVISDDTISGPVNVTAPHPVRMEQFGKTIAEIKRKPHWFPTPAPLLKAALGEKSKMVLEGQNVKPTVLLEHGYTFHYPKLYDALSNLL</sequence>
<organism evidence="4 5">
    <name type="scientific">Kurthia gibsonii</name>
    <dbReference type="NCBI Taxonomy" id="33946"/>
    <lineage>
        <taxon>Bacteria</taxon>
        <taxon>Bacillati</taxon>
        <taxon>Bacillota</taxon>
        <taxon>Bacilli</taxon>
        <taxon>Bacillales</taxon>
        <taxon>Caryophanaceae</taxon>
        <taxon>Kurthia</taxon>
    </lineage>
</organism>
<name>A0ABU9LN07_9BACL</name>
<proteinExistence type="inferred from homology"/>
<dbReference type="Pfam" id="PF08338">
    <property type="entry name" value="DUF1731"/>
    <property type="match status" value="1"/>
</dbReference>
<evidence type="ECO:0000256" key="1">
    <source>
        <dbReference type="ARBA" id="ARBA00009353"/>
    </source>
</evidence>
<dbReference type="InterPro" id="IPR010099">
    <property type="entry name" value="SDR39U1"/>
</dbReference>
<dbReference type="InterPro" id="IPR001509">
    <property type="entry name" value="Epimerase_deHydtase"/>
</dbReference>
<evidence type="ECO:0000259" key="3">
    <source>
        <dbReference type="Pfam" id="PF08338"/>
    </source>
</evidence>
<gene>
    <name evidence="4" type="ORF">AAF454_12485</name>
</gene>
<evidence type="ECO:0000259" key="2">
    <source>
        <dbReference type="Pfam" id="PF01370"/>
    </source>
</evidence>
<accession>A0ABU9LN07</accession>
<dbReference type="EMBL" id="JBCEWA010000010">
    <property type="protein sequence ID" value="MEL5989222.1"/>
    <property type="molecule type" value="Genomic_DNA"/>
</dbReference>
<dbReference type="PANTHER" id="PTHR11092">
    <property type="entry name" value="SUGAR NUCLEOTIDE EPIMERASE RELATED"/>
    <property type="match status" value="1"/>
</dbReference>
<evidence type="ECO:0000313" key="4">
    <source>
        <dbReference type="EMBL" id="MEL5989222.1"/>
    </source>
</evidence>
<dbReference type="InterPro" id="IPR013549">
    <property type="entry name" value="DUF1731"/>
</dbReference>
<dbReference type="Gene3D" id="3.40.50.720">
    <property type="entry name" value="NAD(P)-binding Rossmann-like Domain"/>
    <property type="match status" value="1"/>
</dbReference>
<dbReference type="CDD" id="cd05242">
    <property type="entry name" value="SDR_a8"/>
    <property type="match status" value="1"/>
</dbReference>
<comment type="caution">
    <text evidence="4">The sequence shown here is derived from an EMBL/GenBank/DDBJ whole genome shotgun (WGS) entry which is preliminary data.</text>
</comment>
<feature type="domain" description="DUF1731" evidence="3">
    <location>
        <begin position="251"/>
        <end position="297"/>
    </location>
</feature>
<dbReference type="Proteomes" id="UP001398420">
    <property type="component" value="Unassembled WGS sequence"/>
</dbReference>
<dbReference type="SUPFAM" id="SSF51735">
    <property type="entry name" value="NAD(P)-binding Rossmann-fold domains"/>
    <property type="match status" value="1"/>
</dbReference>
<comment type="similarity">
    <text evidence="1">Belongs to the NAD(P)-dependent epimerase/dehydratase family. SDR39U1 subfamily.</text>
</comment>
<dbReference type="PANTHER" id="PTHR11092:SF0">
    <property type="entry name" value="EPIMERASE FAMILY PROTEIN SDR39U1"/>
    <property type="match status" value="1"/>
</dbReference>
<dbReference type="RefSeq" id="WP_087682231.1">
    <property type="nucleotide sequence ID" value="NZ_JBBCRB010000008.1"/>
</dbReference>
<protein>
    <submittedName>
        <fullName evidence="4">TIGR01777 family oxidoreductase</fullName>
    </submittedName>
</protein>
<dbReference type="Pfam" id="PF01370">
    <property type="entry name" value="Epimerase"/>
    <property type="match status" value="1"/>
</dbReference>